<evidence type="ECO:0000313" key="7">
    <source>
        <dbReference type="Proteomes" id="UP000664385"/>
    </source>
</evidence>
<dbReference type="InterPro" id="IPR009057">
    <property type="entry name" value="Homeodomain-like_sf"/>
</dbReference>
<dbReference type="InterPro" id="IPR050109">
    <property type="entry name" value="HTH-type_TetR-like_transc_reg"/>
</dbReference>
<feature type="DNA-binding region" description="H-T-H motif" evidence="4">
    <location>
        <begin position="34"/>
        <end position="53"/>
    </location>
</feature>
<evidence type="ECO:0000256" key="4">
    <source>
        <dbReference type="PROSITE-ProRule" id="PRU00335"/>
    </source>
</evidence>
<dbReference type="PANTHER" id="PTHR30055">
    <property type="entry name" value="HTH-TYPE TRANSCRIPTIONAL REGULATOR RUTR"/>
    <property type="match status" value="1"/>
</dbReference>
<evidence type="ECO:0000313" key="6">
    <source>
        <dbReference type="EMBL" id="MBN8206859.1"/>
    </source>
</evidence>
<dbReference type="InterPro" id="IPR023772">
    <property type="entry name" value="DNA-bd_HTH_TetR-type_CS"/>
</dbReference>
<gene>
    <name evidence="6" type="ORF">JF543_12950</name>
</gene>
<dbReference type="SUPFAM" id="SSF46689">
    <property type="entry name" value="Homeodomain-like"/>
    <property type="match status" value="1"/>
</dbReference>
<dbReference type="EMBL" id="JAEMWU010000003">
    <property type="protein sequence ID" value="MBN8206859.1"/>
    <property type="molecule type" value="Genomic_DNA"/>
</dbReference>
<dbReference type="PANTHER" id="PTHR30055:SF234">
    <property type="entry name" value="HTH-TYPE TRANSCRIPTIONAL REGULATOR BETI"/>
    <property type="match status" value="1"/>
</dbReference>
<reference evidence="6" key="1">
    <citation type="submission" date="2020-12" db="EMBL/GenBank/DDBJ databases">
        <title>PHA producing bacteria isolated from mangrove.</title>
        <authorList>
            <person name="Zheng W."/>
            <person name="Yu S."/>
            <person name="Huang Y."/>
        </authorList>
    </citation>
    <scope>NUCLEOTIDE SEQUENCE</scope>
    <source>
        <strain evidence="6">GN8-5</strain>
    </source>
</reference>
<dbReference type="InterPro" id="IPR036271">
    <property type="entry name" value="Tet_transcr_reg_TetR-rel_C_sf"/>
</dbReference>
<dbReference type="GO" id="GO:0003700">
    <property type="term" value="F:DNA-binding transcription factor activity"/>
    <property type="evidence" value="ECO:0007669"/>
    <property type="project" value="TreeGrafter"/>
</dbReference>
<organism evidence="6 7">
    <name type="scientific">Microbacterium esteraromaticum</name>
    <dbReference type="NCBI Taxonomy" id="57043"/>
    <lineage>
        <taxon>Bacteria</taxon>
        <taxon>Bacillati</taxon>
        <taxon>Actinomycetota</taxon>
        <taxon>Actinomycetes</taxon>
        <taxon>Micrococcales</taxon>
        <taxon>Microbacteriaceae</taxon>
        <taxon>Microbacterium</taxon>
    </lineage>
</organism>
<dbReference type="AlphaFoldDB" id="A0A939IW84"/>
<dbReference type="Pfam" id="PF00440">
    <property type="entry name" value="TetR_N"/>
    <property type="match status" value="1"/>
</dbReference>
<dbReference type="Gene3D" id="1.10.357.10">
    <property type="entry name" value="Tetracycline Repressor, domain 2"/>
    <property type="match status" value="1"/>
</dbReference>
<dbReference type="RefSeq" id="WP_206824659.1">
    <property type="nucleotide sequence ID" value="NZ_CP063379.1"/>
</dbReference>
<name>A0A939IW84_9MICO</name>
<dbReference type="Pfam" id="PF21597">
    <property type="entry name" value="TetR_C_43"/>
    <property type="match status" value="1"/>
</dbReference>
<comment type="caution">
    <text evidence="6">The sequence shown here is derived from an EMBL/GenBank/DDBJ whole genome shotgun (WGS) entry which is preliminary data.</text>
</comment>
<protein>
    <submittedName>
        <fullName evidence="6">TetR/AcrR family transcriptional regulator</fullName>
    </submittedName>
</protein>
<dbReference type="GO" id="GO:0000976">
    <property type="term" value="F:transcription cis-regulatory region binding"/>
    <property type="evidence" value="ECO:0007669"/>
    <property type="project" value="TreeGrafter"/>
</dbReference>
<dbReference type="PROSITE" id="PS01081">
    <property type="entry name" value="HTH_TETR_1"/>
    <property type="match status" value="1"/>
</dbReference>
<keyword evidence="3" id="KW-0804">Transcription</keyword>
<proteinExistence type="predicted"/>
<accession>A0A939IW84</accession>
<dbReference type="SUPFAM" id="SSF48498">
    <property type="entry name" value="Tetracyclin repressor-like, C-terminal domain"/>
    <property type="match status" value="1"/>
</dbReference>
<dbReference type="PRINTS" id="PR00455">
    <property type="entry name" value="HTHTETR"/>
</dbReference>
<dbReference type="Proteomes" id="UP000664385">
    <property type="component" value="Unassembled WGS sequence"/>
</dbReference>
<evidence type="ECO:0000256" key="2">
    <source>
        <dbReference type="ARBA" id="ARBA00023125"/>
    </source>
</evidence>
<sequence length="192" mass="20652">MTDVRAPRADAVRNRARLLDAAELEFADRGLDVSVADIAARAGVGKGTVFRHFTTKEDLLATVVVHRLERLIADGERLADTSPAETALFEFVTLAAGQQQDELSVLTATDTVNDQLDDAQSRLFALMERLVADARAAGVLRPDVTGEDVALLICAPGHVAGFAPGRGPDLWRRYLGIILDGLRPEGAHPLPH</sequence>
<dbReference type="PROSITE" id="PS50977">
    <property type="entry name" value="HTH_TETR_2"/>
    <property type="match status" value="1"/>
</dbReference>
<feature type="domain" description="HTH tetR-type" evidence="5">
    <location>
        <begin position="12"/>
        <end position="71"/>
    </location>
</feature>
<keyword evidence="2 4" id="KW-0238">DNA-binding</keyword>
<evidence type="ECO:0000256" key="3">
    <source>
        <dbReference type="ARBA" id="ARBA00023163"/>
    </source>
</evidence>
<evidence type="ECO:0000256" key="1">
    <source>
        <dbReference type="ARBA" id="ARBA00023015"/>
    </source>
</evidence>
<dbReference type="InterPro" id="IPR001647">
    <property type="entry name" value="HTH_TetR"/>
</dbReference>
<dbReference type="InterPro" id="IPR049445">
    <property type="entry name" value="TetR_SbtR-like_C"/>
</dbReference>
<keyword evidence="1" id="KW-0805">Transcription regulation</keyword>
<evidence type="ECO:0000259" key="5">
    <source>
        <dbReference type="PROSITE" id="PS50977"/>
    </source>
</evidence>